<accession>A0AA43TKQ8</accession>
<reference evidence="1" key="1">
    <citation type="submission" date="2023-01" db="EMBL/GenBank/DDBJ databases">
        <title>Biogeochemical cycle of methane in antarctic sediments.</title>
        <authorList>
            <person name="Roldan D.M."/>
            <person name="Menes R.J."/>
        </authorList>
    </citation>
    <scope>NUCLEOTIDE SEQUENCE [LARGE SCALE GENOMIC DNA]</scope>
    <source>
        <strain evidence="1">K-2018 MAG008</strain>
    </source>
</reference>
<keyword evidence="2" id="KW-1185">Reference proteome</keyword>
<sequence>MESDQNSQLNFIDSFVLLQLGNEDCWLYPVNTNDTAGIRFARHPYGSDALVAMMASRPQGGRKYKHTPSCIAIG</sequence>
<name>A0AA43TKQ8_9GAMM</name>
<gene>
    <name evidence="1" type="ORF">PSU93_04100</name>
</gene>
<dbReference type="AlphaFoldDB" id="A0AA43TKQ8"/>
<evidence type="ECO:0000313" key="1">
    <source>
        <dbReference type="EMBL" id="MDI1230318.1"/>
    </source>
</evidence>
<proteinExistence type="predicted"/>
<evidence type="ECO:0000313" key="2">
    <source>
        <dbReference type="Proteomes" id="UP001160519"/>
    </source>
</evidence>
<comment type="caution">
    <text evidence="1">The sequence shown here is derived from an EMBL/GenBank/DDBJ whole genome shotgun (WGS) entry which is preliminary data.</text>
</comment>
<protein>
    <submittedName>
        <fullName evidence="1">Uncharacterized protein</fullName>
    </submittedName>
</protein>
<organism evidence="1 2">
    <name type="scientific">Candidatus Methylobacter titanis</name>
    <dbReference type="NCBI Taxonomy" id="3053457"/>
    <lineage>
        <taxon>Bacteria</taxon>
        <taxon>Pseudomonadati</taxon>
        <taxon>Pseudomonadota</taxon>
        <taxon>Gammaproteobacteria</taxon>
        <taxon>Methylococcales</taxon>
        <taxon>Methylococcaceae</taxon>
        <taxon>Methylobacter</taxon>
    </lineage>
</organism>
<dbReference type="Proteomes" id="UP001160519">
    <property type="component" value="Unassembled WGS sequence"/>
</dbReference>
<dbReference type="EMBL" id="JAQSDF010000007">
    <property type="protein sequence ID" value="MDI1230318.1"/>
    <property type="molecule type" value="Genomic_DNA"/>
</dbReference>